<evidence type="ECO:0000313" key="2">
    <source>
        <dbReference type="EMBL" id="MFC4909150.1"/>
    </source>
</evidence>
<protein>
    <recommendedName>
        <fullName evidence="4">Secreted protein</fullName>
    </recommendedName>
</protein>
<name>A0ABV9U0Q7_9ACTN</name>
<gene>
    <name evidence="2" type="ORF">ACFPCY_17645</name>
</gene>
<feature type="chain" id="PRO_5047185691" description="Secreted protein" evidence="1">
    <location>
        <begin position="23"/>
        <end position="362"/>
    </location>
</feature>
<keyword evidence="1" id="KW-0732">Signal</keyword>
<evidence type="ECO:0008006" key="4">
    <source>
        <dbReference type="Google" id="ProtNLM"/>
    </source>
</evidence>
<sequence>MHHPLKATLVATAALATTVTTAAVPADAATHAWRVTQTFKPAARTQMDALTIASRKDGWAFGNAYHPNAKPAIVPFAYRWNGSRWKYIALPKGLDGMVQDVSVRSATDAWAVSTPGESPGAGPNAVLHWNGKRWSVVKRDLPGYPDSVQALGPKNVWVFGAPGADRGSGTWHYDGRSWKRVKTGTFMPGRTSATSSTNLWAAGRDAAPGKDMKTVGRFDGRKWTILSVGVPVWSLVAESSRSVWATGCQYGAKHPNSLLHWDGRSWKRTAAPGGECLREITPDGSGGFWFASQDGRQRGVLIHRTKAGKWSTVQVPGPKGSPFVRALARVPGTSVVWGVSTMDILDPSKARPSSIGQLLRYS</sequence>
<reference evidence="3" key="1">
    <citation type="journal article" date="2019" name="Int. J. Syst. Evol. Microbiol.">
        <title>The Global Catalogue of Microorganisms (GCM) 10K type strain sequencing project: providing services to taxonomists for standard genome sequencing and annotation.</title>
        <authorList>
            <consortium name="The Broad Institute Genomics Platform"/>
            <consortium name="The Broad Institute Genome Sequencing Center for Infectious Disease"/>
            <person name="Wu L."/>
            <person name="Ma J."/>
        </authorList>
    </citation>
    <scope>NUCLEOTIDE SEQUENCE [LARGE SCALE GENOMIC DNA]</scope>
    <source>
        <strain evidence="3">KLKA75</strain>
    </source>
</reference>
<dbReference type="RefSeq" id="WP_378256402.1">
    <property type="nucleotide sequence ID" value="NZ_JBHSIT010000004.1"/>
</dbReference>
<accession>A0ABV9U0Q7</accession>
<keyword evidence="3" id="KW-1185">Reference proteome</keyword>
<feature type="signal peptide" evidence="1">
    <location>
        <begin position="1"/>
        <end position="22"/>
    </location>
</feature>
<dbReference type="EMBL" id="JBHSIT010000004">
    <property type="protein sequence ID" value="MFC4909150.1"/>
    <property type="molecule type" value="Genomic_DNA"/>
</dbReference>
<evidence type="ECO:0000256" key="1">
    <source>
        <dbReference type="SAM" id="SignalP"/>
    </source>
</evidence>
<comment type="caution">
    <text evidence="2">The sequence shown here is derived from an EMBL/GenBank/DDBJ whole genome shotgun (WGS) entry which is preliminary data.</text>
</comment>
<organism evidence="2 3">
    <name type="scientific">Actinomadura gamaensis</name>
    <dbReference type="NCBI Taxonomy" id="1763541"/>
    <lineage>
        <taxon>Bacteria</taxon>
        <taxon>Bacillati</taxon>
        <taxon>Actinomycetota</taxon>
        <taxon>Actinomycetes</taxon>
        <taxon>Streptosporangiales</taxon>
        <taxon>Thermomonosporaceae</taxon>
        <taxon>Actinomadura</taxon>
    </lineage>
</organism>
<dbReference type="Proteomes" id="UP001595872">
    <property type="component" value="Unassembled WGS sequence"/>
</dbReference>
<proteinExistence type="predicted"/>
<evidence type="ECO:0000313" key="3">
    <source>
        <dbReference type="Proteomes" id="UP001595872"/>
    </source>
</evidence>